<feature type="compositionally biased region" description="Polar residues" evidence="1">
    <location>
        <begin position="404"/>
        <end position="418"/>
    </location>
</feature>
<dbReference type="KEGG" id="phao:HF685_13250"/>
<name>A0A6H2DP70_9SPHN</name>
<protein>
    <submittedName>
        <fullName evidence="4">Histidine kinase</fullName>
    </submittedName>
</protein>
<dbReference type="InterPro" id="IPR010559">
    <property type="entry name" value="Sig_transdc_His_kin_internal"/>
</dbReference>
<dbReference type="PANTHER" id="PTHR34220">
    <property type="entry name" value="SENSOR HISTIDINE KINASE YPDA"/>
    <property type="match status" value="1"/>
</dbReference>
<keyword evidence="2" id="KW-1133">Transmembrane helix</keyword>
<keyword evidence="4" id="KW-0808">Transferase</keyword>
<dbReference type="InterPro" id="IPR050640">
    <property type="entry name" value="Bact_2-comp_sensor_kinase"/>
</dbReference>
<evidence type="ECO:0000313" key="4">
    <source>
        <dbReference type="EMBL" id="QJB70134.1"/>
    </source>
</evidence>
<dbReference type="Pfam" id="PF02518">
    <property type="entry name" value="HATPase_c"/>
    <property type="match status" value="1"/>
</dbReference>
<keyword evidence="2" id="KW-0472">Membrane</keyword>
<dbReference type="PROSITE" id="PS50109">
    <property type="entry name" value="HIS_KIN"/>
    <property type="match status" value="1"/>
</dbReference>
<evidence type="ECO:0000256" key="1">
    <source>
        <dbReference type="SAM" id="MobiDB-lite"/>
    </source>
</evidence>
<dbReference type="Gene3D" id="3.30.565.10">
    <property type="entry name" value="Histidine kinase-like ATPase, C-terminal domain"/>
    <property type="match status" value="1"/>
</dbReference>
<dbReference type="SUPFAM" id="SSF55874">
    <property type="entry name" value="ATPase domain of HSP90 chaperone/DNA topoisomerase II/histidine kinase"/>
    <property type="match status" value="1"/>
</dbReference>
<keyword evidence="2" id="KW-0812">Transmembrane</keyword>
<dbReference type="InterPro" id="IPR005467">
    <property type="entry name" value="His_kinase_dom"/>
</dbReference>
<evidence type="ECO:0000256" key="2">
    <source>
        <dbReference type="SAM" id="Phobius"/>
    </source>
</evidence>
<gene>
    <name evidence="4" type="ORF">HF685_13250</name>
</gene>
<sequence>MAAMQIRPQPFFNNKNRAFWNLQSAGWAGALVLRAISGIANQVPLDFLVPVIISTITGYSISLLLSVVYKNLIHRKPLVMWGTTAFMLAIAAALFAFIDGWVFMILNPATEVGFGSLFLANLYVDITMLGAWSALYYAINYFLRVEEQNDQLMQLETQATRAQLAMLRYQLNPHFLFNTLNSISTLVLLRQTEPANAMISRLSSFLRHTLVNEVHSRVTLEQEVETLHLYLDIEKMRFEERLRPSFDIDPAVRDALLPSLLLQPLVENAIKYAVTPKEEGADISVSAKLNGDTVEIVVADTGPGKNGPVNTHASSTGVGLGNIQERLNQAYGEAHRFEIVSSAGGGFTVKIAFPFETREQIERKAIEDAQSSDPSANRGGYNEAIFGEHATNGEILPQPVDQLNAGSNPEPNSGNDTGSGAKPATSPAVATLQHKEI</sequence>
<dbReference type="InterPro" id="IPR036890">
    <property type="entry name" value="HATPase_C_sf"/>
</dbReference>
<feature type="transmembrane region" description="Helical" evidence="2">
    <location>
        <begin position="118"/>
        <end position="143"/>
    </location>
</feature>
<keyword evidence="5" id="KW-1185">Reference proteome</keyword>
<dbReference type="Pfam" id="PF06580">
    <property type="entry name" value="His_kinase"/>
    <property type="match status" value="1"/>
</dbReference>
<feature type="transmembrane region" description="Helical" evidence="2">
    <location>
        <begin position="78"/>
        <end position="98"/>
    </location>
</feature>
<feature type="transmembrane region" description="Helical" evidence="2">
    <location>
        <begin position="47"/>
        <end position="69"/>
    </location>
</feature>
<dbReference type="AlphaFoldDB" id="A0A6H2DP70"/>
<dbReference type="SMART" id="SM00387">
    <property type="entry name" value="HATPase_c"/>
    <property type="match status" value="1"/>
</dbReference>
<dbReference type="GO" id="GO:0000155">
    <property type="term" value="F:phosphorelay sensor kinase activity"/>
    <property type="evidence" value="ECO:0007669"/>
    <property type="project" value="InterPro"/>
</dbReference>
<dbReference type="PANTHER" id="PTHR34220:SF7">
    <property type="entry name" value="SENSOR HISTIDINE KINASE YPDA"/>
    <property type="match status" value="1"/>
</dbReference>
<evidence type="ECO:0000259" key="3">
    <source>
        <dbReference type="PROSITE" id="PS50109"/>
    </source>
</evidence>
<keyword evidence="4" id="KW-0418">Kinase</keyword>
<dbReference type="EMBL" id="CP051217">
    <property type="protein sequence ID" value="QJB70134.1"/>
    <property type="molecule type" value="Genomic_DNA"/>
</dbReference>
<feature type="domain" description="Histidine kinase" evidence="3">
    <location>
        <begin position="261"/>
        <end position="357"/>
    </location>
</feature>
<dbReference type="GO" id="GO:0016020">
    <property type="term" value="C:membrane"/>
    <property type="evidence" value="ECO:0007669"/>
    <property type="project" value="InterPro"/>
</dbReference>
<feature type="region of interest" description="Disordered" evidence="1">
    <location>
        <begin position="390"/>
        <end position="437"/>
    </location>
</feature>
<accession>A0A6H2DP70</accession>
<proteinExistence type="predicted"/>
<organism evidence="4 5">
    <name type="scientific">Parasphingorhabdus halotolerans</name>
    <dbReference type="NCBI Taxonomy" id="2725558"/>
    <lineage>
        <taxon>Bacteria</taxon>
        <taxon>Pseudomonadati</taxon>
        <taxon>Pseudomonadota</taxon>
        <taxon>Alphaproteobacteria</taxon>
        <taxon>Sphingomonadales</taxon>
        <taxon>Sphingomonadaceae</taxon>
        <taxon>Parasphingorhabdus</taxon>
    </lineage>
</organism>
<dbReference type="Proteomes" id="UP000501600">
    <property type="component" value="Chromosome"/>
</dbReference>
<dbReference type="InterPro" id="IPR003594">
    <property type="entry name" value="HATPase_dom"/>
</dbReference>
<evidence type="ECO:0000313" key="5">
    <source>
        <dbReference type="Proteomes" id="UP000501600"/>
    </source>
</evidence>
<reference evidence="4 5" key="1">
    <citation type="submission" date="2020-04" db="EMBL/GenBank/DDBJ databases">
        <title>Genome sequence for Sphingorhabdus sp. strain M1.</title>
        <authorList>
            <person name="Park S.-J."/>
        </authorList>
    </citation>
    <scope>NUCLEOTIDE SEQUENCE [LARGE SCALE GENOMIC DNA]</scope>
    <source>
        <strain evidence="4 5">JK6</strain>
    </source>
</reference>